<dbReference type="PANTHER" id="PTHR24148:SF64">
    <property type="entry name" value="HETEROKARYON INCOMPATIBILITY DOMAIN-CONTAINING PROTEIN"/>
    <property type="match status" value="1"/>
</dbReference>
<keyword evidence="3" id="KW-1185">Reference proteome</keyword>
<dbReference type="EMBL" id="JAGTJR010000001">
    <property type="protein sequence ID" value="KAH7064544.1"/>
    <property type="molecule type" value="Genomic_DNA"/>
</dbReference>
<accession>A0ABQ8GWI6</accession>
<name>A0ABQ8GWI6_9PEZI</name>
<proteinExistence type="predicted"/>
<organism evidence="2 3">
    <name type="scientific">Macrophomina phaseolina</name>
    <dbReference type="NCBI Taxonomy" id="35725"/>
    <lineage>
        <taxon>Eukaryota</taxon>
        <taxon>Fungi</taxon>
        <taxon>Dikarya</taxon>
        <taxon>Ascomycota</taxon>
        <taxon>Pezizomycotina</taxon>
        <taxon>Dothideomycetes</taxon>
        <taxon>Dothideomycetes incertae sedis</taxon>
        <taxon>Botryosphaeriales</taxon>
        <taxon>Botryosphaeriaceae</taxon>
        <taxon>Macrophomina</taxon>
    </lineage>
</organism>
<dbReference type="InterPro" id="IPR010730">
    <property type="entry name" value="HET"/>
</dbReference>
<evidence type="ECO:0000313" key="3">
    <source>
        <dbReference type="Proteomes" id="UP000774617"/>
    </source>
</evidence>
<dbReference type="PANTHER" id="PTHR24148">
    <property type="entry name" value="ANKYRIN REPEAT DOMAIN-CONTAINING PROTEIN 39 HOMOLOG-RELATED"/>
    <property type="match status" value="1"/>
</dbReference>
<evidence type="ECO:0000313" key="2">
    <source>
        <dbReference type="EMBL" id="KAH7064544.1"/>
    </source>
</evidence>
<dbReference type="Pfam" id="PF06985">
    <property type="entry name" value="HET"/>
    <property type="match status" value="1"/>
</dbReference>
<sequence>MSPDLQTRHEAATWTSPIAQGVLQHRLLCQRYIRMSLARRVAGALAKRRAPEFSYEPLPGPTSIRLLKISPPTGDHLIHCTLSTVDLSTIPTYEALSYTWAIDSDLPSVLRIPTGETRTIIVDNSTLDIFKNLYNALIQLQELGKSGVESYIWIDAICINQKDEVEKSVQVNMMGDIFRRAERVVVWLGQSSMATDLALKKARPFFTDVAFDDDVSTVWNAVASRSSVVIALEALSWVLSRGWFARVWTLQEVVLAKKVVYLIGAQEVEFDKLVEFSGHYASAGEARQLDGMFHHLRSRMAGLDFARSMHEQLDGGTACTLEAAVTEARNRRAGDGRDKLFGVLSLVQCFGSTDAEHLAADYTKSIQEVYRQCAAALIQSQNTGMFLLSLVGQIREGCSVDYAFPSSFIKLFRPDKGFVQDLPSWVPDLSAPVRPFPLREITTLQFSAALSVEPEFAIAEEGGVLEVKAAVLDAVVATGDCRSTRLLQPIWRLWRLLSKLGSKDTYTPTGEPLVSAFWRTLVAGSTHTDEQDGERVELTDKDFVEWFAIFAEEVYSYSERRVRELILEELDEDDPANVIDLAAEPDDRRRRTFTDLALNEKESARLDRYKVHAIRQFIASFDAPEYGFREAIKTRHERFKGMSEVEVQMEQKLWVAKGPLFDDVFERSYVDRRIFVTEKGYLGTAPWTVEKDDVVMLVAGTYVPYVFRPSQRRKGGWELVGEAYCHGVMFGEGLKKEGTEFQMIKVV</sequence>
<evidence type="ECO:0000259" key="1">
    <source>
        <dbReference type="Pfam" id="PF06985"/>
    </source>
</evidence>
<dbReference type="InterPro" id="IPR052895">
    <property type="entry name" value="HetReg/Transcr_Mod"/>
</dbReference>
<feature type="domain" description="Heterokaryon incompatibility" evidence="1">
    <location>
        <begin position="93"/>
        <end position="252"/>
    </location>
</feature>
<gene>
    <name evidence="2" type="ORF">B0J12DRAFT_636886</name>
</gene>
<reference evidence="2 3" key="1">
    <citation type="journal article" date="2021" name="Nat. Commun.">
        <title>Genetic determinants of endophytism in the Arabidopsis root mycobiome.</title>
        <authorList>
            <person name="Mesny F."/>
            <person name="Miyauchi S."/>
            <person name="Thiergart T."/>
            <person name="Pickel B."/>
            <person name="Atanasova L."/>
            <person name="Karlsson M."/>
            <person name="Huettel B."/>
            <person name="Barry K.W."/>
            <person name="Haridas S."/>
            <person name="Chen C."/>
            <person name="Bauer D."/>
            <person name="Andreopoulos W."/>
            <person name="Pangilinan J."/>
            <person name="LaButti K."/>
            <person name="Riley R."/>
            <person name="Lipzen A."/>
            <person name="Clum A."/>
            <person name="Drula E."/>
            <person name="Henrissat B."/>
            <person name="Kohler A."/>
            <person name="Grigoriev I.V."/>
            <person name="Martin F.M."/>
            <person name="Hacquard S."/>
        </authorList>
    </citation>
    <scope>NUCLEOTIDE SEQUENCE [LARGE SCALE GENOMIC DNA]</scope>
    <source>
        <strain evidence="2 3">MPI-SDFR-AT-0080</strain>
    </source>
</reference>
<comment type="caution">
    <text evidence="2">The sequence shown here is derived from an EMBL/GenBank/DDBJ whole genome shotgun (WGS) entry which is preliminary data.</text>
</comment>
<dbReference type="Proteomes" id="UP000774617">
    <property type="component" value="Unassembled WGS sequence"/>
</dbReference>
<dbReference type="Pfam" id="PF26639">
    <property type="entry name" value="Het-6_barrel"/>
    <property type="match status" value="1"/>
</dbReference>
<protein>
    <submittedName>
        <fullName evidence="2">Heterokaryon incompatibility protein-domain-containing protein</fullName>
    </submittedName>
</protein>